<name>Q9HJK2_THEAC</name>
<dbReference type="PANTHER" id="PTHR10849">
    <property type="entry name" value="NADH DEHYDROGENASE UBIQUINONE IRON-SULFUR PROTEIN 8, MITOCHONDRIAL"/>
    <property type="match status" value="1"/>
</dbReference>
<dbReference type="EnsemblBacteria" id="CAC12094">
    <property type="protein sequence ID" value="CAC12094"/>
    <property type="gene ID" value="CAC12094"/>
</dbReference>
<sequence>MGRISDAGGDIMIEVKEPKRIPLIGSLQGMYTVFKHLFKKPITVQYPEEKAYTPARFKFRIFLSMDDCVGCTLCEQVCPNLSIRMIVVERNNPHNKRNLYPQVNFGTCTVCRNCEEICPTEAIYLTHELETARTRNNFFYSPEELEKTESEVKK</sequence>
<dbReference type="HOGENOM" id="CLU_067218_4_5_2"/>
<dbReference type="GO" id="GO:0046872">
    <property type="term" value="F:metal ion binding"/>
    <property type="evidence" value="ECO:0007669"/>
    <property type="project" value="UniProtKB-KW"/>
</dbReference>
<dbReference type="STRING" id="273075.gene:9572183"/>
<dbReference type="GO" id="GO:0016651">
    <property type="term" value="F:oxidoreductase activity, acting on NAD(P)H"/>
    <property type="evidence" value="ECO:0007669"/>
    <property type="project" value="InterPro"/>
</dbReference>
<dbReference type="NCBIfam" id="NF004545">
    <property type="entry name" value="PRK05888.3-1"/>
    <property type="match status" value="1"/>
</dbReference>
<proteinExistence type="predicted"/>
<dbReference type="Gene3D" id="3.30.70.3270">
    <property type="match status" value="1"/>
</dbReference>
<keyword evidence="2" id="KW-0479">Metal-binding</keyword>
<gene>
    <name evidence="6" type="ordered locus">Ta0965</name>
</gene>
<dbReference type="FunCoup" id="Q9HJK2">
    <property type="interactions" value="14"/>
</dbReference>
<dbReference type="SMR" id="Q9HJK2"/>
<dbReference type="PROSITE" id="PS51379">
    <property type="entry name" value="4FE4S_FER_2"/>
    <property type="match status" value="2"/>
</dbReference>
<feature type="domain" description="4Fe-4S ferredoxin-type" evidence="5">
    <location>
        <begin position="59"/>
        <end position="88"/>
    </location>
</feature>
<evidence type="ECO:0000256" key="2">
    <source>
        <dbReference type="ARBA" id="ARBA00022723"/>
    </source>
</evidence>
<dbReference type="KEGG" id="tac:Ta0965"/>
<reference evidence="6 7" key="1">
    <citation type="journal article" date="2000" name="Nature">
        <title>The genome sequence of the thermoacidophilic scavenger Thermoplasma acidophilum.</title>
        <authorList>
            <person name="Ruepp A."/>
            <person name="Graml W."/>
            <person name="Santos-Martinez M.L."/>
            <person name="Koretke K.K."/>
            <person name="Volker C."/>
            <person name="Mewes H.W."/>
            <person name="Frishman D."/>
            <person name="Stocker S."/>
            <person name="Lupas A.N."/>
            <person name="Baumeister W."/>
        </authorList>
    </citation>
    <scope>NUCLEOTIDE SEQUENCE [LARGE SCALE GENOMIC DNA]</scope>
    <source>
        <strain evidence="7">ATCC 25905 / DSM 1728 / JCM 9062 / NBRC 15155 / AMRC-C165</strain>
    </source>
</reference>
<keyword evidence="3" id="KW-0408">Iron</keyword>
<protein>
    <submittedName>
        <fullName evidence="6">NADH dehydrogenase, chain ndhI</fullName>
    </submittedName>
</protein>
<evidence type="ECO:0000256" key="3">
    <source>
        <dbReference type="ARBA" id="ARBA00023004"/>
    </source>
</evidence>
<dbReference type="InterPro" id="IPR017900">
    <property type="entry name" value="4Fe4S_Fe_S_CS"/>
</dbReference>
<evidence type="ECO:0000313" key="7">
    <source>
        <dbReference type="Proteomes" id="UP000001024"/>
    </source>
</evidence>
<evidence type="ECO:0000256" key="4">
    <source>
        <dbReference type="ARBA" id="ARBA00023014"/>
    </source>
</evidence>
<accession>Q9HJK2</accession>
<dbReference type="InParanoid" id="Q9HJK2"/>
<keyword evidence="7" id="KW-1185">Reference proteome</keyword>
<evidence type="ECO:0000313" key="6">
    <source>
        <dbReference type="EMBL" id="CAC12094.1"/>
    </source>
</evidence>
<dbReference type="AlphaFoldDB" id="Q9HJK2"/>
<keyword evidence="4" id="KW-0411">Iron-sulfur</keyword>
<dbReference type="EMBL" id="AL445066">
    <property type="protein sequence ID" value="CAC12094.1"/>
    <property type="molecule type" value="Genomic_DNA"/>
</dbReference>
<dbReference type="Proteomes" id="UP000001024">
    <property type="component" value="Chromosome"/>
</dbReference>
<dbReference type="InterPro" id="IPR010226">
    <property type="entry name" value="NADH_quinone_OxRdtase_chainI"/>
</dbReference>
<organism evidence="6 7">
    <name type="scientific">Thermoplasma acidophilum (strain ATCC 25905 / DSM 1728 / JCM 9062 / NBRC 15155 / AMRC-C165)</name>
    <dbReference type="NCBI Taxonomy" id="273075"/>
    <lineage>
        <taxon>Archaea</taxon>
        <taxon>Methanobacteriati</taxon>
        <taxon>Thermoplasmatota</taxon>
        <taxon>Thermoplasmata</taxon>
        <taxon>Thermoplasmatales</taxon>
        <taxon>Thermoplasmataceae</taxon>
        <taxon>Thermoplasma</taxon>
    </lineage>
</organism>
<dbReference type="GO" id="GO:0016020">
    <property type="term" value="C:membrane"/>
    <property type="evidence" value="ECO:0007669"/>
    <property type="project" value="InterPro"/>
</dbReference>
<dbReference type="PROSITE" id="PS00198">
    <property type="entry name" value="4FE4S_FER_1"/>
    <property type="match status" value="2"/>
</dbReference>
<keyword evidence="1" id="KW-0004">4Fe-4S</keyword>
<evidence type="ECO:0000259" key="5">
    <source>
        <dbReference type="PROSITE" id="PS51379"/>
    </source>
</evidence>
<evidence type="ECO:0000256" key="1">
    <source>
        <dbReference type="ARBA" id="ARBA00022485"/>
    </source>
</evidence>
<dbReference type="PaxDb" id="273075-Ta0965"/>
<dbReference type="Pfam" id="PF12838">
    <property type="entry name" value="Fer4_7"/>
    <property type="match status" value="1"/>
</dbReference>
<feature type="domain" description="4Fe-4S ferredoxin-type" evidence="5">
    <location>
        <begin position="99"/>
        <end position="128"/>
    </location>
</feature>
<dbReference type="GO" id="GO:0051539">
    <property type="term" value="F:4 iron, 4 sulfur cluster binding"/>
    <property type="evidence" value="ECO:0007669"/>
    <property type="project" value="UniProtKB-KW"/>
</dbReference>
<dbReference type="eggNOG" id="arCOG01543">
    <property type="taxonomic scope" value="Archaea"/>
</dbReference>
<dbReference type="OrthoDB" id="23478at2157"/>
<dbReference type="NCBIfam" id="TIGR01971">
    <property type="entry name" value="NuoI"/>
    <property type="match status" value="1"/>
</dbReference>
<dbReference type="InterPro" id="IPR017896">
    <property type="entry name" value="4Fe4S_Fe-S-bd"/>
</dbReference>
<dbReference type="SUPFAM" id="SSF46548">
    <property type="entry name" value="alpha-helical ferredoxin"/>
    <property type="match status" value="1"/>
</dbReference>